<accession>A0A7W9NE95</accession>
<comment type="cofactor">
    <cofactor evidence="1">
        <name>pyridoxal 5'-phosphate</name>
        <dbReference type="ChEBI" id="CHEBI:597326"/>
    </cofactor>
</comment>
<dbReference type="GO" id="GO:0047804">
    <property type="term" value="F:cysteine-S-conjugate beta-lyase activity"/>
    <property type="evidence" value="ECO:0007669"/>
    <property type="project" value="UniProtKB-EC"/>
</dbReference>
<sequence>MTELLPVEPLHRLRERRSAKWRAYGPEVLPLTIAEMDFALPDAVRDVLADAVGRSDTGYAMPTDGLGEALAGFAERRWGWRLDPTAVTATTDVSAGVVEMLRLFTNPGDRVVINTPVYPPFFDWLDEARTELHEVPLTHTDQDGWRLDLPALDRAFATKPAAFVLCNPQNPVGRVHTPEDLAAVVELATRHGVPVISDEIHAPLALPGATFTPFLSVPGAAEIGVAVVSGSKAFNLAALKCAMVVTGSQRMRDVVAKLPPDTPWRTGHFGVLATTAAYTHGDQWLDRLLVTLDDRRTLLAKLVRDRLPAVSWRPPQATYLAWLDCRSLGSGTEPRDLFLGAGVALEPGTRFGEHSGYVRLNFGTSVEVLELAVDRMASAL</sequence>
<keyword evidence="8" id="KW-1185">Reference proteome</keyword>
<evidence type="ECO:0000313" key="7">
    <source>
        <dbReference type="EMBL" id="MBB5889164.1"/>
    </source>
</evidence>
<dbReference type="Proteomes" id="UP000585638">
    <property type="component" value="Unassembled WGS sequence"/>
</dbReference>
<dbReference type="InterPro" id="IPR051798">
    <property type="entry name" value="Class-II_PLP-Dep_Aminotrans"/>
</dbReference>
<name>A0A7W9NE95_9PSEU</name>
<keyword evidence="4 7" id="KW-0456">Lyase</keyword>
<evidence type="ECO:0000256" key="1">
    <source>
        <dbReference type="ARBA" id="ARBA00001933"/>
    </source>
</evidence>
<reference evidence="7 8" key="1">
    <citation type="submission" date="2020-08" db="EMBL/GenBank/DDBJ databases">
        <title>Sequencing the genomes of 1000 actinobacteria strains.</title>
        <authorList>
            <person name="Klenk H.-P."/>
        </authorList>
    </citation>
    <scope>NUCLEOTIDE SEQUENCE [LARGE SCALE GENOMIC DNA]</scope>
    <source>
        <strain evidence="7 8">DSM 43851</strain>
    </source>
</reference>
<feature type="domain" description="Aminotransferase class I/classII large" evidence="6">
    <location>
        <begin position="27"/>
        <end position="375"/>
    </location>
</feature>
<keyword evidence="3" id="KW-0663">Pyridoxal phosphate</keyword>
<gene>
    <name evidence="7" type="ORF">BJ998_000360</name>
</gene>
<proteinExistence type="inferred from homology"/>
<dbReference type="InterPro" id="IPR015421">
    <property type="entry name" value="PyrdxlP-dep_Trfase_major"/>
</dbReference>
<dbReference type="RefSeq" id="WP_184857869.1">
    <property type="nucleotide sequence ID" value="NZ_BAAAWY010000013.1"/>
</dbReference>
<dbReference type="Gene3D" id="3.40.640.10">
    <property type="entry name" value="Type I PLP-dependent aspartate aminotransferase-like (Major domain)"/>
    <property type="match status" value="1"/>
</dbReference>
<dbReference type="CDD" id="cd00609">
    <property type="entry name" value="AAT_like"/>
    <property type="match status" value="1"/>
</dbReference>
<evidence type="ECO:0000256" key="3">
    <source>
        <dbReference type="ARBA" id="ARBA00022898"/>
    </source>
</evidence>
<organism evidence="7 8">
    <name type="scientific">Kutzneria kofuensis</name>
    <dbReference type="NCBI Taxonomy" id="103725"/>
    <lineage>
        <taxon>Bacteria</taxon>
        <taxon>Bacillati</taxon>
        <taxon>Actinomycetota</taxon>
        <taxon>Actinomycetes</taxon>
        <taxon>Pseudonocardiales</taxon>
        <taxon>Pseudonocardiaceae</taxon>
        <taxon>Kutzneria</taxon>
    </lineage>
</organism>
<comment type="caution">
    <text evidence="7">The sequence shown here is derived from an EMBL/GenBank/DDBJ whole genome shotgun (WGS) entry which is preliminary data.</text>
</comment>
<evidence type="ECO:0000256" key="2">
    <source>
        <dbReference type="ARBA" id="ARBA00012224"/>
    </source>
</evidence>
<comment type="similarity">
    <text evidence="5">Belongs to the class-II pyridoxal-phosphate-dependent aminotransferase family. MalY/PatB cystathionine beta-lyase subfamily.</text>
</comment>
<dbReference type="AlphaFoldDB" id="A0A7W9NE95"/>
<dbReference type="PANTHER" id="PTHR43525">
    <property type="entry name" value="PROTEIN MALY"/>
    <property type="match status" value="1"/>
</dbReference>
<evidence type="ECO:0000259" key="6">
    <source>
        <dbReference type="Pfam" id="PF00155"/>
    </source>
</evidence>
<dbReference type="InterPro" id="IPR004839">
    <property type="entry name" value="Aminotransferase_I/II_large"/>
</dbReference>
<dbReference type="PANTHER" id="PTHR43525:SF2">
    <property type="entry name" value="CYSTATHIONINE BETA-LYASE-RELATED"/>
    <property type="match status" value="1"/>
</dbReference>
<dbReference type="GO" id="GO:0030170">
    <property type="term" value="F:pyridoxal phosphate binding"/>
    <property type="evidence" value="ECO:0007669"/>
    <property type="project" value="InterPro"/>
</dbReference>
<protein>
    <recommendedName>
        <fullName evidence="2">cysteine-S-conjugate beta-lyase</fullName>
        <ecNumber evidence="2">4.4.1.13</ecNumber>
    </recommendedName>
</protein>
<dbReference type="InterPro" id="IPR015424">
    <property type="entry name" value="PyrdxlP-dep_Trfase"/>
</dbReference>
<dbReference type="EC" id="4.4.1.13" evidence="2"/>
<dbReference type="SUPFAM" id="SSF53383">
    <property type="entry name" value="PLP-dependent transferases"/>
    <property type="match status" value="1"/>
</dbReference>
<dbReference type="EMBL" id="JACHIR010000001">
    <property type="protein sequence ID" value="MBB5889164.1"/>
    <property type="molecule type" value="Genomic_DNA"/>
</dbReference>
<dbReference type="Pfam" id="PF00155">
    <property type="entry name" value="Aminotran_1_2"/>
    <property type="match status" value="1"/>
</dbReference>
<dbReference type="Gene3D" id="3.90.1150.10">
    <property type="entry name" value="Aspartate Aminotransferase, domain 1"/>
    <property type="match status" value="1"/>
</dbReference>
<dbReference type="InterPro" id="IPR015422">
    <property type="entry name" value="PyrdxlP-dep_Trfase_small"/>
</dbReference>
<evidence type="ECO:0000313" key="8">
    <source>
        <dbReference type="Proteomes" id="UP000585638"/>
    </source>
</evidence>
<evidence type="ECO:0000256" key="4">
    <source>
        <dbReference type="ARBA" id="ARBA00023239"/>
    </source>
</evidence>
<evidence type="ECO:0000256" key="5">
    <source>
        <dbReference type="ARBA" id="ARBA00037974"/>
    </source>
</evidence>